<dbReference type="InterPro" id="IPR003439">
    <property type="entry name" value="ABC_transporter-like_ATP-bd"/>
</dbReference>
<organism evidence="4 5">
    <name type="scientific">Piscinibacter gummiphilus</name>
    <dbReference type="NCBI Taxonomy" id="946333"/>
    <lineage>
        <taxon>Bacteria</taxon>
        <taxon>Pseudomonadati</taxon>
        <taxon>Pseudomonadota</taxon>
        <taxon>Betaproteobacteria</taxon>
        <taxon>Burkholderiales</taxon>
        <taxon>Sphaerotilaceae</taxon>
        <taxon>Piscinibacter</taxon>
    </lineage>
</organism>
<dbReference type="GO" id="GO:0005524">
    <property type="term" value="F:ATP binding"/>
    <property type="evidence" value="ECO:0007669"/>
    <property type="project" value="UniProtKB-KW"/>
</dbReference>
<evidence type="ECO:0000313" key="4">
    <source>
        <dbReference type="EMBL" id="ARN21935.1"/>
    </source>
</evidence>
<dbReference type="PANTHER" id="PTHR24220:SF659">
    <property type="entry name" value="TRANSPORTER, PUTATIVE-RELATED"/>
    <property type="match status" value="1"/>
</dbReference>
<dbReference type="GO" id="GO:0022857">
    <property type="term" value="F:transmembrane transporter activity"/>
    <property type="evidence" value="ECO:0007669"/>
    <property type="project" value="TreeGrafter"/>
</dbReference>
<reference evidence="4 5" key="1">
    <citation type="submission" date="2016-04" db="EMBL/GenBank/DDBJ databases">
        <title>Complete genome sequence of natural rubber-degrading, novel Gram-negative bacterium, Rhizobacter gummiphilus strain NS21.</title>
        <authorList>
            <person name="Tabata M."/>
            <person name="Kasai D."/>
            <person name="Fukuda M."/>
        </authorList>
    </citation>
    <scope>NUCLEOTIDE SEQUENCE [LARGE SCALE GENOMIC DNA]</scope>
    <source>
        <strain evidence="4 5">NS21</strain>
    </source>
</reference>
<evidence type="ECO:0000256" key="3">
    <source>
        <dbReference type="ARBA" id="ARBA00022840"/>
    </source>
</evidence>
<dbReference type="RefSeq" id="WP_085752232.1">
    <property type="nucleotide sequence ID" value="NZ_BSPR01000006.1"/>
</dbReference>
<protein>
    <submittedName>
        <fullName evidence="4">Uncharacterized protein</fullName>
    </submittedName>
</protein>
<dbReference type="PROSITE" id="PS50893">
    <property type="entry name" value="ABC_TRANSPORTER_2"/>
    <property type="match status" value="1"/>
</dbReference>
<dbReference type="EMBL" id="CP015118">
    <property type="protein sequence ID" value="ARN21935.1"/>
    <property type="molecule type" value="Genomic_DNA"/>
</dbReference>
<dbReference type="OrthoDB" id="8905165at2"/>
<dbReference type="Proteomes" id="UP000193427">
    <property type="component" value="Chromosome"/>
</dbReference>
<dbReference type="KEGG" id="rgu:A4W93_19655"/>
<dbReference type="InterPro" id="IPR003593">
    <property type="entry name" value="AAA+_ATPase"/>
</dbReference>
<dbReference type="STRING" id="946333.A4W93_19655"/>
<gene>
    <name evidence="4" type="ORF">A4W93_19655</name>
</gene>
<keyword evidence="5" id="KW-1185">Reference proteome</keyword>
<sequence>MLEFQNLRHRYTPQVEVRFPDLRLAHGDHLLVLGASGSGKSTLLALIAGLLSPTSGHVRVEGTDVGSLRASARDAWRGATLGFVPQRLHLSPSLSVRRNLELPFVCAGEHVDGPRIATVMDHLGIGALAHRRPHELSVGQAHRVALARALLREPRLILADEPTASLDDEAATDALGLLRQAATETGATLVVATHDRRVTDWLPGAHVLRLAAAPAP</sequence>
<dbReference type="GO" id="GO:0005886">
    <property type="term" value="C:plasma membrane"/>
    <property type="evidence" value="ECO:0007669"/>
    <property type="project" value="TreeGrafter"/>
</dbReference>
<name>A0A1W6LCF1_9BURK</name>
<dbReference type="SUPFAM" id="SSF52540">
    <property type="entry name" value="P-loop containing nucleoside triphosphate hydrolases"/>
    <property type="match status" value="1"/>
</dbReference>
<evidence type="ECO:0000256" key="1">
    <source>
        <dbReference type="ARBA" id="ARBA00022475"/>
    </source>
</evidence>
<dbReference type="Gene3D" id="3.40.50.300">
    <property type="entry name" value="P-loop containing nucleotide triphosphate hydrolases"/>
    <property type="match status" value="1"/>
</dbReference>
<proteinExistence type="predicted"/>
<dbReference type="InterPro" id="IPR015854">
    <property type="entry name" value="ABC_transpr_LolD-like"/>
</dbReference>
<accession>A0A1W6LCF1</accession>
<keyword evidence="3" id="KW-0067">ATP-binding</keyword>
<dbReference type="PANTHER" id="PTHR24220">
    <property type="entry name" value="IMPORT ATP-BINDING PROTEIN"/>
    <property type="match status" value="1"/>
</dbReference>
<dbReference type="SMART" id="SM00382">
    <property type="entry name" value="AAA"/>
    <property type="match status" value="1"/>
</dbReference>
<keyword evidence="2" id="KW-0547">Nucleotide-binding</keyword>
<dbReference type="Pfam" id="PF00005">
    <property type="entry name" value="ABC_tran"/>
    <property type="match status" value="1"/>
</dbReference>
<keyword evidence="1" id="KW-0472">Membrane</keyword>
<dbReference type="AlphaFoldDB" id="A0A1W6LCF1"/>
<dbReference type="GO" id="GO:0016887">
    <property type="term" value="F:ATP hydrolysis activity"/>
    <property type="evidence" value="ECO:0007669"/>
    <property type="project" value="InterPro"/>
</dbReference>
<dbReference type="InterPro" id="IPR027417">
    <property type="entry name" value="P-loop_NTPase"/>
</dbReference>
<keyword evidence="1" id="KW-1003">Cell membrane</keyword>
<evidence type="ECO:0000256" key="2">
    <source>
        <dbReference type="ARBA" id="ARBA00022741"/>
    </source>
</evidence>
<evidence type="ECO:0000313" key="5">
    <source>
        <dbReference type="Proteomes" id="UP000193427"/>
    </source>
</evidence>